<evidence type="ECO:0000313" key="1">
    <source>
        <dbReference type="EMBL" id="EXF94652.1"/>
    </source>
</evidence>
<organism evidence="1 2">
    <name type="scientific">Pseudomonas fluorescens HK44</name>
    <dbReference type="NCBI Taxonomy" id="1042209"/>
    <lineage>
        <taxon>Bacteria</taxon>
        <taxon>Pseudomonadati</taxon>
        <taxon>Pseudomonadota</taxon>
        <taxon>Gammaproteobacteria</taxon>
        <taxon>Pseudomonadales</taxon>
        <taxon>Pseudomonadaceae</taxon>
        <taxon>Pseudomonas</taxon>
    </lineage>
</organism>
<dbReference type="PATRIC" id="fig|1042209.11.peg.2538"/>
<dbReference type="AlphaFoldDB" id="A0A010TBJ3"/>
<protein>
    <submittedName>
        <fullName evidence="1">Uncharacterized protein</fullName>
    </submittedName>
</protein>
<dbReference type="EMBL" id="AFOY02000010">
    <property type="protein sequence ID" value="EXF94652.1"/>
    <property type="molecule type" value="Genomic_DNA"/>
</dbReference>
<comment type="caution">
    <text evidence="1">The sequence shown here is derived from an EMBL/GenBank/DDBJ whole genome shotgun (WGS) entry which is preliminary data.</text>
</comment>
<proteinExistence type="predicted"/>
<reference evidence="1 2" key="1">
    <citation type="journal article" date="2011" name="J. Bacteriol.">
        <title>Draft genome sequence of the polycyclic aromatic hydrocarbon-degrading, genetically engineered bioluminescent bioreporter Pseudomonas fluorescens HK44.</title>
        <authorList>
            <person name="Chauhan A."/>
            <person name="Layton A.C."/>
            <person name="Williams D.E."/>
            <person name="Smartt A.E."/>
            <person name="Ripp S."/>
            <person name="Karpinets T.V."/>
            <person name="Brown S.D."/>
            <person name="Sayler G.S."/>
        </authorList>
    </citation>
    <scope>NUCLEOTIDE SEQUENCE [LARGE SCALE GENOMIC DNA]</scope>
    <source>
        <strain evidence="1 2">HK44</strain>
    </source>
</reference>
<evidence type="ECO:0000313" key="2">
    <source>
        <dbReference type="Proteomes" id="UP000022611"/>
    </source>
</evidence>
<dbReference type="HOGENOM" id="CLU_2993294_0_0_6"/>
<gene>
    <name evidence="1" type="ORF">HK44_000985</name>
</gene>
<name>A0A010TBJ3_PSEFL</name>
<dbReference type="Proteomes" id="UP000022611">
    <property type="component" value="Unassembled WGS sequence"/>
</dbReference>
<accession>A0A010TBJ3</accession>
<sequence length="57" mass="6236">MQFARGVAGYQIIAAAAWLDPEIGNDVFRLELSWEATSRVPFGESIGPYGESGEFLD</sequence>